<keyword evidence="6" id="KW-1185">Reference proteome</keyword>
<proteinExistence type="predicted"/>
<keyword evidence="2" id="KW-0238">DNA-binding</keyword>
<evidence type="ECO:0000256" key="2">
    <source>
        <dbReference type="ARBA" id="ARBA00023125"/>
    </source>
</evidence>
<dbReference type="Gene3D" id="1.10.10.60">
    <property type="entry name" value="Homeodomain-like"/>
    <property type="match status" value="1"/>
</dbReference>
<reference evidence="5 6" key="1">
    <citation type="journal article" date="2024" name="ISME J.">
        <title>Tailless and filamentous prophages are predominant in marine Vibrio.</title>
        <authorList>
            <person name="Steensen K."/>
            <person name="Seneca J."/>
            <person name="Bartlau N."/>
            <person name="Yu X.A."/>
            <person name="Hussain F.A."/>
            <person name="Polz M.F."/>
        </authorList>
    </citation>
    <scope>NUCLEOTIDE SEQUENCE [LARGE SCALE GENOMIC DNA]</scope>
    <source>
        <strain evidence="5 6">10N.222.51.A1</strain>
    </source>
</reference>
<protein>
    <submittedName>
        <fullName evidence="5">AraC family transcriptional regulator</fullName>
    </submittedName>
</protein>
<dbReference type="PANTHER" id="PTHR46796:SF13">
    <property type="entry name" value="HTH-TYPE TRANSCRIPTIONAL ACTIVATOR RHAS"/>
    <property type="match status" value="1"/>
</dbReference>
<dbReference type="InterPro" id="IPR050204">
    <property type="entry name" value="AraC_XylS_family_regulators"/>
</dbReference>
<evidence type="ECO:0000256" key="3">
    <source>
        <dbReference type="ARBA" id="ARBA00023163"/>
    </source>
</evidence>
<evidence type="ECO:0000313" key="5">
    <source>
        <dbReference type="EMBL" id="MFA0567502.1"/>
    </source>
</evidence>
<evidence type="ECO:0000259" key="4">
    <source>
        <dbReference type="PROSITE" id="PS01124"/>
    </source>
</evidence>
<dbReference type="Pfam" id="PF12833">
    <property type="entry name" value="HTH_18"/>
    <property type="match status" value="1"/>
</dbReference>
<name>A0ABV4N866_9VIBR</name>
<evidence type="ECO:0000313" key="6">
    <source>
        <dbReference type="Proteomes" id="UP001570417"/>
    </source>
</evidence>
<dbReference type="InterPro" id="IPR009057">
    <property type="entry name" value="Homeodomain-like_sf"/>
</dbReference>
<dbReference type="SUPFAM" id="SSF46689">
    <property type="entry name" value="Homeodomain-like"/>
    <property type="match status" value="1"/>
</dbReference>
<comment type="caution">
    <text evidence="5">The sequence shown here is derived from an EMBL/GenBank/DDBJ whole genome shotgun (WGS) entry which is preliminary data.</text>
</comment>
<keyword evidence="3" id="KW-0804">Transcription</keyword>
<feature type="domain" description="HTH araC/xylS-type" evidence="4">
    <location>
        <begin position="180"/>
        <end position="265"/>
    </location>
</feature>
<dbReference type="Proteomes" id="UP001570417">
    <property type="component" value="Unassembled WGS sequence"/>
</dbReference>
<dbReference type="InterPro" id="IPR018060">
    <property type="entry name" value="HTH_AraC"/>
</dbReference>
<keyword evidence="1" id="KW-0805">Transcription regulation</keyword>
<evidence type="ECO:0000256" key="1">
    <source>
        <dbReference type="ARBA" id="ARBA00023015"/>
    </source>
</evidence>
<dbReference type="PANTHER" id="PTHR46796">
    <property type="entry name" value="HTH-TYPE TRANSCRIPTIONAL ACTIVATOR RHAS-RELATED"/>
    <property type="match status" value="1"/>
</dbReference>
<sequence length="288" mass="33063">MISWIQPPRSSQIAKYVECYWLIEKQPDSDSHAFPKLNPESNAHFIISPSNQPYHYQAKSALLDGLGSHWLFPYRETLQLDHSKPFVHLGIKFKIGALYSLEVPGCAHPQLDNVYAQSLQALLNHCQMTEDAMIHLALNHPEECGKMLDQALLPWVNKASEDKHSELTRKVLPLLADRPISELGEALFCSQRTLERSFSRVTGLTLKQCHTMQKLEAMLEYLYQRDLKDIDWVEVAYLFGFSDQPHLIRHLKKQIGLTPQNYAKQRDFTIDVYGGVETQSLARHHSSD</sequence>
<gene>
    <name evidence="5" type="ORF">AB4566_04360</name>
</gene>
<dbReference type="SMART" id="SM00342">
    <property type="entry name" value="HTH_ARAC"/>
    <property type="match status" value="1"/>
</dbReference>
<accession>A0ABV4N866</accession>
<dbReference type="EMBL" id="JBFRUW010000006">
    <property type="protein sequence ID" value="MFA0567502.1"/>
    <property type="molecule type" value="Genomic_DNA"/>
</dbReference>
<organism evidence="5 6">
    <name type="scientific">Vibrio gallaecicus</name>
    <dbReference type="NCBI Taxonomy" id="552386"/>
    <lineage>
        <taxon>Bacteria</taxon>
        <taxon>Pseudomonadati</taxon>
        <taxon>Pseudomonadota</taxon>
        <taxon>Gammaproteobacteria</taxon>
        <taxon>Vibrionales</taxon>
        <taxon>Vibrionaceae</taxon>
        <taxon>Vibrio</taxon>
    </lineage>
</organism>
<dbReference type="PROSITE" id="PS01124">
    <property type="entry name" value="HTH_ARAC_FAMILY_2"/>
    <property type="match status" value="1"/>
</dbReference>
<dbReference type="RefSeq" id="WP_273294104.1">
    <property type="nucleotide sequence ID" value="NZ_JBFRUW010000006.1"/>
</dbReference>